<keyword evidence="1" id="KW-0472">Membrane</keyword>
<accession>A0ABX0FQR1</accession>
<gene>
    <name evidence="2" type="ORF">GW587_22300</name>
</gene>
<evidence type="ECO:0000256" key="1">
    <source>
        <dbReference type="SAM" id="Phobius"/>
    </source>
</evidence>
<name>A0ABX0FQR1_9BURK</name>
<proteinExistence type="predicted"/>
<keyword evidence="1" id="KW-0812">Transmembrane</keyword>
<evidence type="ECO:0000313" key="3">
    <source>
        <dbReference type="Proteomes" id="UP000666369"/>
    </source>
</evidence>
<reference evidence="3" key="1">
    <citation type="submission" date="2023-07" db="EMBL/GenBank/DDBJ databases">
        <title>Duganella aceri sp. nov., isolated from tree sap.</title>
        <authorList>
            <person name="Kim I.S."/>
        </authorList>
    </citation>
    <scope>NUCLEOTIDE SEQUENCE [LARGE SCALE GENOMIC DNA]</scope>
    <source>
        <strain evidence="3">SAP-35</strain>
    </source>
</reference>
<dbReference type="Pfam" id="PF20228">
    <property type="entry name" value="DUF6587"/>
    <property type="match status" value="1"/>
</dbReference>
<keyword evidence="3" id="KW-1185">Reference proteome</keyword>
<dbReference type="Proteomes" id="UP000666369">
    <property type="component" value="Unassembled WGS sequence"/>
</dbReference>
<keyword evidence="1" id="KW-1133">Transmembrane helix</keyword>
<evidence type="ECO:0000313" key="2">
    <source>
        <dbReference type="EMBL" id="NGZ86982.1"/>
    </source>
</evidence>
<sequence length="90" mass="9695">MWQQVIVGVIVVAALAHFCSKYLPAALRRRIVHALSQRGFDQARLARVFNTTSSCGDGCGNCDSNKSAKAAAPGDASKPAKRVINLRVQR</sequence>
<dbReference type="InterPro" id="IPR046494">
    <property type="entry name" value="DUF6587"/>
</dbReference>
<comment type="caution">
    <text evidence="2">The sequence shown here is derived from an EMBL/GenBank/DDBJ whole genome shotgun (WGS) entry which is preliminary data.</text>
</comment>
<organism evidence="2 3">
    <name type="scientific">Duganella aceris</name>
    <dbReference type="NCBI Taxonomy" id="2703883"/>
    <lineage>
        <taxon>Bacteria</taxon>
        <taxon>Pseudomonadati</taxon>
        <taxon>Pseudomonadota</taxon>
        <taxon>Betaproteobacteria</taxon>
        <taxon>Burkholderiales</taxon>
        <taxon>Oxalobacteraceae</taxon>
        <taxon>Telluria group</taxon>
        <taxon>Duganella</taxon>
    </lineage>
</organism>
<dbReference type="EMBL" id="JAADJT010000010">
    <property type="protein sequence ID" value="NGZ86982.1"/>
    <property type="molecule type" value="Genomic_DNA"/>
</dbReference>
<dbReference type="RefSeq" id="WP_166106808.1">
    <property type="nucleotide sequence ID" value="NZ_JAADJT010000010.1"/>
</dbReference>
<protein>
    <submittedName>
        <fullName evidence="2">Uncharacterized protein</fullName>
    </submittedName>
</protein>
<feature type="transmembrane region" description="Helical" evidence="1">
    <location>
        <begin position="6"/>
        <end position="23"/>
    </location>
</feature>